<evidence type="ECO:0000313" key="10">
    <source>
        <dbReference type="Proteomes" id="UP000242243"/>
    </source>
</evidence>
<dbReference type="InterPro" id="IPR034079">
    <property type="entry name" value="R3H_KhpB"/>
</dbReference>
<dbReference type="Pfam" id="PF14804">
    <property type="entry name" value="Jag_N"/>
    <property type="match status" value="1"/>
</dbReference>
<evidence type="ECO:0000313" key="8">
    <source>
        <dbReference type="EMBL" id="GEM02138.1"/>
    </source>
</evidence>
<dbReference type="GO" id="GO:0005737">
    <property type="term" value="C:cytoplasm"/>
    <property type="evidence" value="ECO:0007669"/>
    <property type="project" value="UniProtKB-SubCell"/>
</dbReference>
<dbReference type="PANTHER" id="PTHR35800:SF1">
    <property type="entry name" value="RNA-BINDING PROTEIN KHPB"/>
    <property type="match status" value="1"/>
</dbReference>
<dbReference type="SMART" id="SM00393">
    <property type="entry name" value="R3H"/>
    <property type="match status" value="1"/>
</dbReference>
<sequence>MKQVTASGQTVKDAVQSALVQLNTTEDHVDIEVIEEGKKGMLGLFGSKRAIVKVTVKEDPVEQAAMYLKEIAEAFSSDVVVSTKVDNHAVTFDLSGEKIAMIIGKRGQTLNALQHIVQVMLNRRSETRFRVVVDAEDYRSRRAATLEQLANRLADKALKTKKLVTLEPMPSYERKVIHSALQHQSGVETFSDGQEPNRHVVIKPLKK</sequence>
<reference evidence="9 10" key="1">
    <citation type="submission" date="2016-10" db="EMBL/GenBank/DDBJ databases">
        <authorList>
            <person name="de Groot N.N."/>
        </authorList>
    </citation>
    <scope>NUCLEOTIDE SEQUENCE [LARGE SCALE GENOMIC DNA]</scope>
    <source>
        <strain evidence="9 10">DSM 17073</strain>
    </source>
</reference>
<dbReference type="Pfam" id="PF13083">
    <property type="entry name" value="KH_KhpA-B"/>
    <property type="match status" value="1"/>
</dbReference>
<dbReference type="InterPro" id="IPR015946">
    <property type="entry name" value="KH_dom-like_a/b"/>
</dbReference>
<comment type="subunit">
    <text evidence="6">Forms a complex with KhpA.</text>
</comment>
<dbReference type="HAMAP" id="MF_00867">
    <property type="entry name" value="KhpB"/>
    <property type="match status" value="1"/>
</dbReference>
<dbReference type="GO" id="GO:0009252">
    <property type="term" value="P:peptidoglycan biosynthetic process"/>
    <property type="evidence" value="ECO:0007669"/>
    <property type="project" value="UniProtKB-UniRule"/>
</dbReference>
<keyword evidence="11" id="KW-1185">Reference proteome</keyword>
<dbReference type="Pfam" id="PF01424">
    <property type="entry name" value="R3H"/>
    <property type="match status" value="1"/>
</dbReference>
<dbReference type="Gene3D" id="3.30.30.80">
    <property type="entry name" value="probable RNA-binding protein from clostridium symbiosum atcc 14940"/>
    <property type="match status" value="1"/>
</dbReference>
<evidence type="ECO:0000256" key="2">
    <source>
        <dbReference type="ARBA" id="ARBA00022884"/>
    </source>
</evidence>
<dbReference type="SUPFAM" id="SSF82708">
    <property type="entry name" value="R3H domain"/>
    <property type="match status" value="1"/>
</dbReference>
<dbReference type="GO" id="GO:0008360">
    <property type="term" value="P:regulation of cell shape"/>
    <property type="evidence" value="ECO:0007669"/>
    <property type="project" value="UniProtKB-KW"/>
</dbReference>
<dbReference type="InterPro" id="IPR039247">
    <property type="entry name" value="KhpB"/>
</dbReference>
<dbReference type="PANTHER" id="PTHR35800">
    <property type="entry name" value="PROTEIN JAG"/>
    <property type="match status" value="1"/>
</dbReference>
<gene>
    <name evidence="6" type="primary">khpB</name>
    <name evidence="6" type="synonym">eloR</name>
    <name evidence="8" type="ORF">HHA03_16700</name>
    <name evidence="9" type="ORF">SAMN05421839_12727</name>
</gene>
<dbReference type="CDD" id="cd02644">
    <property type="entry name" value="R3H_jag"/>
    <property type="match status" value="1"/>
</dbReference>
<evidence type="ECO:0000313" key="9">
    <source>
        <dbReference type="EMBL" id="SFP54334.1"/>
    </source>
</evidence>
<evidence type="ECO:0000313" key="11">
    <source>
        <dbReference type="Proteomes" id="UP000321547"/>
    </source>
</evidence>
<dbReference type="GO" id="GO:0071555">
    <property type="term" value="P:cell wall organization"/>
    <property type="evidence" value="ECO:0007669"/>
    <property type="project" value="UniProtKB-KW"/>
</dbReference>
<reference evidence="8 11" key="2">
    <citation type="submission" date="2019-07" db="EMBL/GenBank/DDBJ databases">
        <title>Whole genome shotgun sequence of Halolactibacillus halophilus NBRC 100868.</title>
        <authorList>
            <person name="Hosoyama A."/>
            <person name="Uohara A."/>
            <person name="Ohji S."/>
            <person name="Ichikawa N."/>
        </authorList>
    </citation>
    <scope>NUCLEOTIDE SEQUENCE [LARGE SCALE GENOMIC DNA]</scope>
    <source>
        <strain evidence="8 11">NBRC 100868</strain>
    </source>
</reference>
<keyword evidence="4 6" id="KW-0143">Chaperone</keyword>
<dbReference type="InterPro" id="IPR001374">
    <property type="entry name" value="R3H_dom"/>
</dbReference>
<comment type="subcellular location">
    <subcellularLocation>
        <location evidence="6">Cytoplasm</location>
    </subcellularLocation>
</comment>
<evidence type="ECO:0000256" key="4">
    <source>
        <dbReference type="ARBA" id="ARBA00023186"/>
    </source>
</evidence>
<dbReference type="Gene3D" id="3.30.300.20">
    <property type="match status" value="1"/>
</dbReference>
<evidence type="ECO:0000259" key="7">
    <source>
        <dbReference type="PROSITE" id="PS51061"/>
    </source>
</evidence>
<dbReference type="GO" id="GO:0003723">
    <property type="term" value="F:RNA binding"/>
    <property type="evidence" value="ECO:0007669"/>
    <property type="project" value="UniProtKB-UniRule"/>
</dbReference>
<evidence type="ECO:0000256" key="3">
    <source>
        <dbReference type="ARBA" id="ARBA00022960"/>
    </source>
</evidence>
<feature type="domain" description="R3H" evidence="7">
    <location>
        <begin position="140"/>
        <end position="206"/>
    </location>
</feature>
<dbReference type="STRING" id="306540.SAMN05421839_12727"/>
<evidence type="ECO:0000256" key="6">
    <source>
        <dbReference type="HAMAP-Rule" id="MF_00867"/>
    </source>
</evidence>
<evidence type="ECO:0000256" key="1">
    <source>
        <dbReference type="ARBA" id="ARBA00022490"/>
    </source>
</evidence>
<keyword evidence="1 6" id="KW-0963">Cytoplasm</keyword>
<dbReference type="Proteomes" id="UP000321547">
    <property type="component" value="Unassembled WGS sequence"/>
</dbReference>
<protein>
    <recommendedName>
        <fullName evidence="6">RNA-binding protein KhpB</fullName>
    </recommendedName>
    <alternativeName>
        <fullName evidence="6">RNA-binding protein EloR</fullName>
    </alternativeName>
</protein>
<dbReference type="RefSeq" id="WP_089832798.1">
    <property type="nucleotide sequence ID" value="NZ_BJWI01000025.1"/>
</dbReference>
<name>A0A1I5R715_9BACI</name>
<dbReference type="EMBL" id="FOXC01000027">
    <property type="protein sequence ID" value="SFP54334.1"/>
    <property type="molecule type" value="Genomic_DNA"/>
</dbReference>
<evidence type="ECO:0000256" key="5">
    <source>
        <dbReference type="ARBA" id="ARBA00023316"/>
    </source>
</evidence>
<feature type="region of interest" description="Jag_N domain" evidence="6">
    <location>
        <begin position="5"/>
        <end position="55"/>
    </location>
</feature>
<proteinExistence type="inferred from homology"/>
<keyword evidence="3 6" id="KW-0133">Cell shape</keyword>
<dbReference type="InterPro" id="IPR036867">
    <property type="entry name" value="R3H_dom_sf"/>
</dbReference>
<dbReference type="InterPro" id="IPR038008">
    <property type="entry name" value="Jag_KH"/>
</dbReference>
<organism evidence="9 10">
    <name type="scientific">Halolactibacillus halophilus</name>
    <dbReference type="NCBI Taxonomy" id="306540"/>
    <lineage>
        <taxon>Bacteria</taxon>
        <taxon>Bacillati</taxon>
        <taxon>Bacillota</taxon>
        <taxon>Bacilli</taxon>
        <taxon>Bacillales</taxon>
        <taxon>Bacillaceae</taxon>
        <taxon>Halolactibacillus</taxon>
    </lineage>
</organism>
<keyword evidence="5 6" id="KW-0961">Cell wall biogenesis/degradation</keyword>
<dbReference type="OrthoDB" id="9794483at2"/>
<dbReference type="CDD" id="cd02414">
    <property type="entry name" value="KH-II_Jag"/>
    <property type="match status" value="1"/>
</dbReference>
<keyword evidence="2 6" id="KW-0694">RNA-binding</keyword>
<comment type="domain">
    <text evidence="6">Has an N-terminal Jag-N domain and 2 RNA-binding domains (KH and R3H).</text>
</comment>
<dbReference type="Proteomes" id="UP000242243">
    <property type="component" value="Unassembled WGS sequence"/>
</dbReference>
<accession>A0A1I5R715</accession>
<comment type="similarity">
    <text evidence="6">Belongs to the KhpB RNA-binding protein family.</text>
</comment>
<dbReference type="InterPro" id="IPR032782">
    <property type="entry name" value="KhpB_N"/>
</dbReference>
<dbReference type="SMART" id="SM01245">
    <property type="entry name" value="Jag_N"/>
    <property type="match status" value="1"/>
</dbReference>
<dbReference type="PROSITE" id="PS51061">
    <property type="entry name" value="R3H"/>
    <property type="match status" value="1"/>
</dbReference>
<dbReference type="NCBIfam" id="NF041568">
    <property type="entry name" value="Jag_EloR"/>
    <property type="match status" value="1"/>
</dbReference>
<dbReference type="InterPro" id="IPR038247">
    <property type="entry name" value="Jag_N_dom_sf"/>
</dbReference>
<dbReference type="Gene3D" id="3.30.1370.50">
    <property type="entry name" value="R3H-like domain"/>
    <property type="match status" value="1"/>
</dbReference>
<dbReference type="EMBL" id="BJWI01000025">
    <property type="protein sequence ID" value="GEM02138.1"/>
    <property type="molecule type" value="Genomic_DNA"/>
</dbReference>
<dbReference type="AlphaFoldDB" id="A0A1I5R715"/>
<comment type="function">
    <text evidence="6">A probable RNA chaperone. Forms a complex with KhpA which binds to cellular RNA and controls its expression. Plays a role in peptidoglycan (PG) homeostasis and cell length regulation.</text>
</comment>